<reference evidence="2" key="2">
    <citation type="submission" date="2020-10" db="UniProtKB">
        <authorList>
            <consortium name="WormBaseParasite"/>
        </authorList>
    </citation>
    <scope>IDENTIFICATION</scope>
</reference>
<reference evidence="1" key="1">
    <citation type="journal article" date="2013" name="Genetics">
        <title>The draft genome and transcriptome of Panagrellus redivivus are shaped by the harsh demands of a free-living lifestyle.</title>
        <authorList>
            <person name="Srinivasan J."/>
            <person name="Dillman A.R."/>
            <person name="Macchietto M.G."/>
            <person name="Heikkinen L."/>
            <person name="Lakso M."/>
            <person name="Fracchia K.M."/>
            <person name="Antoshechkin I."/>
            <person name="Mortazavi A."/>
            <person name="Wong G."/>
            <person name="Sternberg P.W."/>
        </authorList>
    </citation>
    <scope>NUCLEOTIDE SEQUENCE [LARGE SCALE GENOMIC DNA]</scope>
    <source>
        <strain evidence="1">MT8872</strain>
    </source>
</reference>
<protein>
    <submittedName>
        <fullName evidence="2">F-box domain-containing protein</fullName>
    </submittedName>
</protein>
<sequence length="349" mass="40208">MAVLKDHLLREVITDVYAQGPKVGTRIITGLPIIERFILSGKVPFRVFCQIIMDEVTITFISPGIVRMTYRDDQWMLRSVFLNILFINWARKLKMEAFEWMYGSLRSGYSRILAENSDVTELSVDNNRFNDWATILKAFPNLVFLRTSARNFSSMLFCSSALLVFLKGISLKNDQSFVDAHEALAKHQSKFPRLETVQYTDASLGQIRFPKNASVLSIKHLIIETDVKCCTPWNFSFLKAAENMFPSLKSVEIVATKTIFSCPYSLHDDDDSKLKSFEEFYRAFDALNFGFDVEIYYEESIFAREPVLNKLRQFCATKGKIYGDSQKFTVVTTAPRKRLTFSVESEFKF</sequence>
<dbReference type="Proteomes" id="UP000492821">
    <property type="component" value="Unassembled WGS sequence"/>
</dbReference>
<keyword evidence="1" id="KW-1185">Reference proteome</keyword>
<dbReference type="WBParaSite" id="Pan_g17880.t1">
    <property type="protein sequence ID" value="Pan_g17880.t1"/>
    <property type="gene ID" value="Pan_g17880"/>
</dbReference>
<proteinExistence type="predicted"/>
<dbReference type="AlphaFoldDB" id="A0A7E4V8P6"/>
<evidence type="ECO:0000313" key="2">
    <source>
        <dbReference type="WBParaSite" id="Pan_g17880.t1"/>
    </source>
</evidence>
<organism evidence="1 2">
    <name type="scientific">Panagrellus redivivus</name>
    <name type="common">Microworm</name>
    <dbReference type="NCBI Taxonomy" id="6233"/>
    <lineage>
        <taxon>Eukaryota</taxon>
        <taxon>Metazoa</taxon>
        <taxon>Ecdysozoa</taxon>
        <taxon>Nematoda</taxon>
        <taxon>Chromadorea</taxon>
        <taxon>Rhabditida</taxon>
        <taxon>Tylenchina</taxon>
        <taxon>Panagrolaimomorpha</taxon>
        <taxon>Panagrolaimoidea</taxon>
        <taxon>Panagrolaimidae</taxon>
        <taxon>Panagrellus</taxon>
    </lineage>
</organism>
<accession>A0A7E4V8P6</accession>
<name>A0A7E4V8P6_PANRE</name>
<evidence type="ECO:0000313" key="1">
    <source>
        <dbReference type="Proteomes" id="UP000492821"/>
    </source>
</evidence>